<name>A0A8K0NS37_9TREE</name>
<dbReference type="Proteomes" id="UP000812966">
    <property type="component" value="Unassembled WGS sequence"/>
</dbReference>
<dbReference type="AlphaFoldDB" id="A0A8K0NS37"/>
<dbReference type="EMBL" id="JABELV010000024">
    <property type="protein sequence ID" value="KAG7562876.1"/>
    <property type="molecule type" value="Genomic_DNA"/>
</dbReference>
<organism evidence="1 2">
    <name type="scientific">Filobasidium floriforme</name>
    <dbReference type="NCBI Taxonomy" id="5210"/>
    <lineage>
        <taxon>Eukaryota</taxon>
        <taxon>Fungi</taxon>
        <taxon>Dikarya</taxon>
        <taxon>Basidiomycota</taxon>
        <taxon>Agaricomycotina</taxon>
        <taxon>Tremellomycetes</taxon>
        <taxon>Filobasidiales</taxon>
        <taxon>Filobasidiaceae</taxon>
        <taxon>Filobasidium</taxon>
    </lineage>
</organism>
<sequence>MTCPVQGLTGTSKALACGSKSPRWIGLAASRPEQCRNPERSGSLLSSWSRGGGDVFHLSRSFVPLAGVSPGLDIETIGRALILLTQKGSLTLTSLTYKDFGKGSTAISTGFHFRIFFPLTSSTRSHVIAIPLYLSLRQLSSYQSMSWLNDIHARFSPRSIVFVTFVLVMLSDELVIFRGRPKLVPSIGGREKCERETGPHDLYRKIGPSHSQLSQISRPFHTSNQFALCEQSICRSDRDLKIDEDSLGTRSLPEQHIHNIKAELRQTYRTDLPAAI</sequence>
<protein>
    <submittedName>
        <fullName evidence="1">Uncharacterized protein</fullName>
    </submittedName>
</protein>
<proteinExistence type="predicted"/>
<evidence type="ECO:0000313" key="1">
    <source>
        <dbReference type="EMBL" id="KAG7562876.1"/>
    </source>
</evidence>
<comment type="caution">
    <text evidence="1">The sequence shown here is derived from an EMBL/GenBank/DDBJ whole genome shotgun (WGS) entry which is preliminary data.</text>
</comment>
<reference evidence="1" key="1">
    <citation type="submission" date="2020-04" db="EMBL/GenBank/DDBJ databases">
        <title>Analysis of mating type loci in Filobasidium floriforme.</title>
        <authorList>
            <person name="Nowrousian M."/>
        </authorList>
    </citation>
    <scope>NUCLEOTIDE SEQUENCE</scope>
    <source>
        <strain evidence="1">CBS 6242</strain>
    </source>
</reference>
<gene>
    <name evidence="1" type="ORF">FFLO_01705</name>
</gene>
<keyword evidence="2" id="KW-1185">Reference proteome</keyword>
<evidence type="ECO:0000313" key="2">
    <source>
        <dbReference type="Proteomes" id="UP000812966"/>
    </source>
</evidence>
<accession>A0A8K0NS37</accession>